<dbReference type="Gene3D" id="3.30.560.10">
    <property type="entry name" value="Glucose Oxidase, domain 3"/>
    <property type="match status" value="1"/>
</dbReference>
<protein>
    <submittedName>
        <fullName evidence="2">5877_t:CDS:1</fullName>
    </submittedName>
</protein>
<gene>
    <name evidence="2" type="ORF">GMARGA_LOCUS32672</name>
</gene>
<dbReference type="Gene3D" id="3.50.50.60">
    <property type="entry name" value="FAD/NAD(P)-binding domain"/>
    <property type="match status" value="1"/>
</dbReference>
<proteinExistence type="inferred from homology"/>
<dbReference type="InterPro" id="IPR012132">
    <property type="entry name" value="GMC_OxRdtase"/>
</dbReference>
<accession>A0ABN7WNA3</accession>
<sequence>AGTAGCMLARELIHCISNINILVLEAGGPKIHANEQKMKSHVNSTKEVTVKKEISYPHGKVWGGCSQAKQYNNWAAQGPKYKIWDWDHCLKAFKALENNSQENLDEKFKQLHGFNAYNIMLDLIDATKNLGILYNDDFNSKRQNRVGRFQRKRCSLADEYLRDALKKVKFHPGSEPNDFEKVVAIDIRSYAYILKIIWDVENKGKVIICSSAINSP</sequence>
<evidence type="ECO:0000256" key="1">
    <source>
        <dbReference type="ARBA" id="ARBA00010790"/>
    </source>
</evidence>
<reference evidence="2 3" key="1">
    <citation type="submission" date="2021-06" db="EMBL/GenBank/DDBJ databases">
        <authorList>
            <person name="Kallberg Y."/>
            <person name="Tangrot J."/>
            <person name="Rosling A."/>
        </authorList>
    </citation>
    <scope>NUCLEOTIDE SEQUENCE [LARGE SCALE GENOMIC DNA]</scope>
    <source>
        <strain evidence="2 3">120-4 pot B 10/14</strain>
    </source>
</reference>
<dbReference type="Proteomes" id="UP000789901">
    <property type="component" value="Unassembled WGS sequence"/>
</dbReference>
<dbReference type="EMBL" id="CAJVQB010051873">
    <property type="protein sequence ID" value="CAG8835639.1"/>
    <property type="molecule type" value="Genomic_DNA"/>
</dbReference>
<dbReference type="PANTHER" id="PTHR11552:SF147">
    <property type="entry name" value="CHOLINE DEHYDROGENASE, MITOCHONDRIAL"/>
    <property type="match status" value="1"/>
</dbReference>
<evidence type="ECO:0000313" key="3">
    <source>
        <dbReference type="Proteomes" id="UP000789901"/>
    </source>
</evidence>
<dbReference type="InterPro" id="IPR036188">
    <property type="entry name" value="FAD/NAD-bd_sf"/>
</dbReference>
<comment type="caution">
    <text evidence="2">The sequence shown here is derived from an EMBL/GenBank/DDBJ whole genome shotgun (WGS) entry which is preliminary data.</text>
</comment>
<name>A0ABN7WNA3_GIGMA</name>
<organism evidence="2 3">
    <name type="scientific">Gigaspora margarita</name>
    <dbReference type="NCBI Taxonomy" id="4874"/>
    <lineage>
        <taxon>Eukaryota</taxon>
        <taxon>Fungi</taxon>
        <taxon>Fungi incertae sedis</taxon>
        <taxon>Mucoromycota</taxon>
        <taxon>Glomeromycotina</taxon>
        <taxon>Glomeromycetes</taxon>
        <taxon>Diversisporales</taxon>
        <taxon>Gigasporaceae</taxon>
        <taxon>Gigaspora</taxon>
    </lineage>
</organism>
<comment type="similarity">
    <text evidence="1">Belongs to the GMC oxidoreductase family.</text>
</comment>
<evidence type="ECO:0000313" key="2">
    <source>
        <dbReference type="EMBL" id="CAG8835639.1"/>
    </source>
</evidence>
<feature type="non-terminal residue" evidence="2">
    <location>
        <position position="1"/>
    </location>
</feature>
<keyword evidence="3" id="KW-1185">Reference proteome</keyword>
<dbReference type="PANTHER" id="PTHR11552">
    <property type="entry name" value="GLUCOSE-METHANOL-CHOLINE GMC OXIDOREDUCTASE"/>
    <property type="match status" value="1"/>
</dbReference>
<dbReference type="SUPFAM" id="SSF51905">
    <property type="entry name" value="FAD/NAD(P)-binding domain"/>
    <property type="match status" value="1"/>
</dbReference>